<gene>
    <name evidence="1" type="ORF">SPSK_09098</name>
</gene>
<dbReference type="RefSeq" id="XP_016587832.1">
    <property type="nucleotide sequence ID" value="XM_016735677.1"/>
</dbReference>
<dbReference type="SUPFAM" id="SSF53067">
    <property type="entry name" value="Actin-like ATPase domain"/>
    <property type="match status" value="1"/>
</dbReference>
<evidence type="ECO:0008006" key="3">
    <source>
        <dbReference type="Google" id="ProtNLM"/>
    </source>
</evidence>
<comment type="caution">
    <text evidence="1">The sequence shown here is derived from an EMBL/GenBank/DDBJ whole genome shotgun (WGS) entry which is preliminary data.</text>
</comment>
<dbReference type="OrthoDB" id="5427593at2759"/>
<accession>A0A0F2MAG8</accession>
<dbReference type="InterPro" id="IPR043129">
    <property type="entry name" value="ATPase_NBD"/>
</dbReference>
<dbReference type="GO" id="GO:0016773">
    <property type="term" value="F:phosphotransferase activity, alcohol group as acceptor"/>
    <property type="evidence" value="ECO:0007669"/>
    <property type="project" value="InterPro"/>
</dbReference>
<dbReference type="KEGG" id="ssck:SPSK_09098"/>
<dbReference type="GeneID" id="27670954"/>
<dbReference type="Gene3D" id="3.30.420.40">
    <property type="match status" value="2"/>
</dbReference>
<reference evidence="1 2" key="2">
    <citation type="journal article" date="2015" name="Eukaryot. Cell">
        <title>Asexual propagation of a virulent clone complex in a human and feline outbreak of sporotrichosis.</title>
        <authorList>
            <person name="Teixeira Mde M."/>
            <person name="Rodrigues A.M."/>
            <person name="Tsui C.K."/>
            <person name="de Almeida L.G."/>
            <person name="Van Diepeningen A.D."/>
            <person name="van den Ende B.G."/>
            <person name="Fernandes G.F."/>
            <person name="Kano R."/>
            <person name="Hamelin R.C."/>
            <person name="Lopes-Bezerra L.M."/>
            <person name="Vasconcelos A.T."/>
            <person name="de Hoog S."/>
            <person name="de Camargo Z.P."/>
            <person name="Felipe M.S."/>
        </authorList>
    </citation>
    <scope>NUCLEOTIDE SEQUENCE [LARGE SCALE GENOMIC DNA]</scope>
    <source>
        <strain evidence="1 2">1099-18</strain>
    </source>
</reference>
<sequence>MGSTSDNRWGGPLSLKVIGHNMGTSMDGVDLVHVHFLQAGPEAPLQMQLLHYGEYDMPPAVKQRVLRLIRENKTTPAELAVVNVQLGDVIADAAARFAKDQGFSLASDVDLIGGQGQTIWHLPLPELAAAEGVADAIRAHLDMGEPAVVAAKTGVTTLGNFRVSDMALGRQGCPLFAALDSLLLGGHPTLNRAVQNIGGIANFSVLPRGDVEGCYDFDTGPGNVFIDAAVRYFTKGAQEYDRDGAMGARGRVDQAIVDRVLQGPYFVHDIPKTTGRETFGDRMAEDICDEMMKTGATPDDCVATITRITAQALADAYERWGPEGGVDEIYMGGGGSYNPNIVNYLRERLPNTRIALISEIGIPVGAKEALGFALLTLECVVGRPMIVPRRTESDKPGLVGQIQPGRNAHSIRQHVAQFWGDYPEDKIKCTTKMTVLPPSPCVMEK</sequence>
<dbReference type="InterPro" id="IPR005338">
    <property type="entry name" value="Anhydro_N_Ac-Mur_kinase"/>
</dbReference>
<dbReference type="Proteomes" id="UP000033710">
    <property type="component" value="Unassembled WGS sequence"/>
</dbReference>
<evidence type="ECO:0000313" key="2">
    <source>
        <dbReference type="Proteomes" id="UP000033710"/>
    </source>
</evidence>
<reference evidence="1 2" key="1">
    <citation type="journal article" date="2014" name="BMC Genomics">
        <title>Comparative genomics of the major fungal agents of human and animal Sporotrichosis: Sporothrix schenckii and Sporothrix brasiliensis.</title>
        <authorList>
            <person name="Teixeira M.M."/>
            <person name="de Almeida L.G."/>
            <person name="Kubitschek-Barreira P."/>
            <person name="Alves F.L."/>
            <person name="Kioshima E.S."/>
            <person name="Abadio A.K."/>
            <person name="Fernandes L."/>
            <person name="Derengowski L.S."/>
            <person name="Ferreira K.S."/>
            <person name="Souza R.C."/>
            <person name="Ruiz J.C."/>
            <person name="de Andrade N.C."/>
            <person name="Paes H.C."/>
            <person name="Nicola A.M."/>
            <person name="Albuquerque P."/>
            <person name="Gerber A.L."/>
            <person name="Martins V.P."/>
            <person name="Peconick L.D."/>
            <person name="Neto A.V."/>
            <person name="Chaucanez C.B."/>
            <person name="Silva P.A."/>
            <person name="Cunha O.L."/>
            <person name="de Oliveira F.F."/>
            <person name="dos Santos T.C."/>
            <person name="Barros A.L."/>
            <person name="Soares M.A."/>
            <person name="de Oliveira L.M."/>
            <person name="Marini M.M."/>
            <person name="Villalobos-Duno H."/>
            <person name="Cunha M.M."/>
            <person name="de Hoog S."/>
            <person name="da Silveira J.F."/>
            <person name="Henrissat B."/>
            <person name="Nino-Vega G.A."/>
            <person name="Cisalpino P.S."/>
            <person name="Mora-Montes H.M."/>
            <person name="Almeida S.R."/>
            <person name="Stajich J.E."/>
            <person name="Lopes-Bezerra L.M."/>
            <person name="Vasconcelos A.T."/>
            <person name="Felipe M.S."/>
        </authorList>
    </citation>
    <scope>NUCLEOTIDE SEQUENCE [LARGE SCALE GENOMIC DNA]</scope>
    <source>
        <strain evidence="1 2">1099-18</strain>
    </source>
</reference>
<dbReference type="GO" id="GO:0006040">
    <property type="term" value="P:amino sugar metabolic process"/>
    <property type="evidence" value="ECO:0007669"/>
    <property type="project" value="InterPro"/>
</dbReference>
<dbReference type="Pfam" id="PF03702">
    <property type="entry name" value="AnmK"/>
    <property type="match status" value="1"/>
</dbReference>
<dbReference type="EMBL" id="AXCR01000007">
    <property type="protein sequence ID" value="KJR85156.1"/>
    <property type="molecule type" value="Genomic_DNA"/>
</dbReference>
<evidence type="ECO:0000313" key="1">
    <source>
        <dbReference type="EMBL" id="KJR85156.1"/>
    </source>
</evidence>
<name>A0A0F2MAG8_SPOSC</name>
<dbReference type="VEuPathDB" id="FungiDB:SPSK_09098"/>
<dbReference type="PANTHER" id="PTHR30605">
    <property type="entry name" value="ANHYDRO-N-ACETYLMURAMIC ACID KINASE"/>
    <property type="match status" value="1"/>
</dbReference>
<dbReference type="AlphaFoldDB" id="A0A0F2MAG8"/>
<organism evidence="1 2">
    <name type="scientific">Sporothrix schenckii 1099-18</name>
    <dbReference type="NCBI Taxonomy" id="1397361"/>
    <lineage>
        <taxon>Eukaryota</taxon>
        <taxon>Fungi</taxon>
        <taxon>Dikarya</taxon>
        <taxon>Ascomycota</taxon>
        <taxon>Pezizomycotina</taxon>
        <taxon>Sordariomycetes</taxon>
        <taxon>Sordariomycetidae</taxon>
        <taxon>Ophiostomatales</taxon>
        <taxon>Ophiostomataceae</taxon>
        <taxon>Sporothrix</taxon>
    </lineage>
</organism>
<dbReference type="GO" id="GO:0009254">
    <property type="term" value="P:peptidoglycan turnover"/>
    <property type="evidence" value="ECO:0007669"/>
    <property type="project" value="InterPro"/>
</dbReference>
<proteinExistence type="predicted"/>
<dbReference type="PANTHER" id="PTHR30605:SF2">
    <property type="entry name" value="UPF0075 DOMAIN-CONTAINING PROTEIN"/>
    <property type="match status" value="1"/>
</dbReference>
<dbReference type="GO" id="GO:0005524">
    <property type="term" value="F:ATP binding"/>
    <property type="evidence" value="ECO:0007669"/>
    <property type="project" value="InterPro"/>
</dbReference>
<protein>
    <recommendedName>
        <fullName evidence="3">Anhydro-N-acetylmuramic acid kinase</fullName>
    </recommendedName>
</protein>